<dbReference type="Pfam" id="PF14218">
    <property type="entry name" value="COP23"/>
    <property type="match status" value="1"/>
</dbReference>
<gene>
    <name evidence="2" type="ORF">KA717_07805</name>
</gene>
<dbReference type="AlphaFoldDB" id="A0A977PXU6"/>
<evidence type="ECO:0000256" key="1">
    <source>
        <dbReference type="SAM" id="MobiDB-lite"/>
    </source>
</evidence>
<dbReference type="Proteomes" id="UP001065613">
    <property type="component" value="Chromosome"/>
</dbReference>
<proteinExistence type="predicted"/>
<evidence type="ECO:0000313" key="2">
    <source>
        <dbReference type="EMBL" id="UXE62638.1"/>
    </source>
</evidence>
<dbReference type="KEGG" id="wna:KA717_07805"/>
<name>A0A977PXU6_9CYAN</name>
<feature type="region of interest" description="Disordered" evidence="1">
    <location>
        <begin position="216"/>
        <end position="264"/>
    </location>
</feature>
<protein>
    <submittedName>
        <fullName evidence="2">COP23 domain-containing protein</fullName>
    </submittedName>
</protein>
<organism evidence="2">
    <name type="scientific">Woronichinia naegeliana WA131</name>
    <dbReference type="NCBI Taxonomy" id="2824559"/>
    <lineage>
        <taxon>Bacteria</taxon>
        <taxon>Bacillati</taxon>
        <taxon>Cyanobacteriota</taxon>
        <taxon>Cyanophyceae</taxon>
        <taxon>Synechococcales</taxon>
        <taxon>Coelosphaeriaceae</taxon>
        <taxon>Woronichinia</taxon>
    </lineage>
</organism>
<dbReference type="InterPro" id="IPR025478">
    <property type="entry name" value="COP23"/>
</dbReference>
<reference evidence="2" key="1">
    <citation type="submission" date="2021-04" db="EMBL/GenBank/DDBJ databases">
        <title>Genome sequence of Woronichinia naegeliana from Washington state freshwater lake bloom.</title>
        <authorList>
            <person name="Dreher T.W."/>
        </authorList>
    </citation>
    <scope>NUCLEOTIDE SEQUENCE</scope>
    <source>
        <strain evidence="2">WA131</strain>
    </source>
</reference>
<dbReference type="EMBL" id="CP073041">
    <property type="protein sequence ID" value="UXE62638.1"/>
    <property type="molecule type" value="Genomic_DNA"/>
</dbReference>
<sequence>MLNFKTRLELVFLGLGITVLGLQIQEAIAYPVNSYNRPQPADVIINSDPQAYPLPSQPGQVNYPPQTSSIDPRFTCQNNSGQYTVMYRPLSQPGRAYPWAVPRNLGDGWTAQRRCQEISQRLESYRPDGLAELQTGYENGYQTICATTEAVPGCRIVLTVPPGQDAEVIRDRVFQSLTVADSGQMTQGVNAFTGGNSGQNFFNQLGQLFNFGQSKTNPKAIATNPSQGINLRPFLDTADGGTGQQLSRLPSKKSSQRLNSGQFR</sequence>
<accession>A0A977PXU6</accession>